<sequence>MNTWPTATAIPITLSRTPIFCVSSMRTPPACCSSTCWTPRPRRAAPRCRATGIVCFGHCLTDRPARPRRQHL</sequence>
<protein>
    <submittedName>
        <fullName evidence="1">Uncharacterized protein</fullName>
    </submittedName>
</protein>
<accession>A0A939NMW4</accession>
<dbReference type="EMBL" id="JAGETR010000235">
    <property type="protein sequence ID" value="MBO2007370.1"/>
    <property type="molecule type" value="Genomic_DNA"/>
</dbReference>
<gene>
    <name evidence="1" type="ORF">J4732_22135</name>
</gene>
<name>A0A939NMW4_SERMA</name>
<dbReference type="AlphaFoldDB" id="A0A939NMW4"/>
<reference evidence="1" key="1">
    <citation type="submission" date="2021-03" db="EMBL/GenBank/DDBJ databases">
        <title>Molecular epidemiology and mechanisms of colistin and carbapenem resistance in Enterobacteriaceae from clinical isolates, the environment and porcine samples in Pretoria, South Africa.</title>
        <authorList>
            <person name="Bogoshi D."/>
            <person name="Mbelle N.M."/>
            <person name="Naidoo V."/>
            <person name="Osei Sekyere J."/>
        </authorList>
    </citation>
    <scope>NUCLEOTIDE SEQUENCE</scope>
    <source>
        <strain evidence="1">C080</strain>
    </source>
</reference>
<evidence type="ECO:0000313" key="1">
    <source>
        <dbReference type="EMBL" id="MBO2007370.1"/>
    </source>
</evidence>
<proteinExistence type="predicted"/>
<comment type="caution">
    <text evidence="1">The sequence shown here is derived from an EMBL/GenBank/DDBJ whole genome shotgun (WGS) entry which is preliminary data.</text>
</comment>
<organism evidence="1">
    <name type="scientific">Serratia marcescens</name>
    <dbReference type="NCBI Taxonomy" id="615"/>
    <lineage>
        <taxon>Bacteria</taxon>
        <taxon>Pseudomonadati</taxon>
        <taxon>Pseudomonadota</taxon>
        <taxon>Gammaproteobacteria</taxon>
        <taxon>Enterobacterales</taxon>
        <taxon>Yersiniaceae</taxon>
        <taxon>Serratia</taxon>
    </lineage>
</organism>